<dbReference type="GeneID" id="63715099"/>
<dbReference type="STRING" id="98403.A0A151GW38"/>
<evidence type="ECO:0000259" key="5">
    <source>
        <dbReference type="SMART" id="SM00385"/>
    </source>
</evidence>
<comment type="similarity">
    <text evidence="1">Belongs to the cyclin family. Cyclin C subfamily.</text>
</comment>
<keyword evidence="7" id="KW-1185">Reference proteome</keyword>
<dbReference type="InterPro" id="IPR006671">
    <property type="entry name" value="Cyclin_N"/>
</dbReference>
<evidence type="ECO:0000313" key="7">
    <source>
        <dbReference type="Proteomes" id="UP000076580"/>
    </source>
</evidence>
<dbReference type="OrthoDB" id="4951845at2759"/>
<feature type="domain" description="Cyclin-like" evidence="5">
    <location>
        <begin position="63"/>
        <end position="161"/>
    </location>
</feature>
<dbReference type="InterPro" id="IPR036915">
    <property type="entry name" value="Cyclin-like_sf"/>
</dbReference>
<reference evidence="6 7" key="1">
    <citation type="journal article" date="2016" name="Sci. Rep.">
        <title>Insights into Adaptations to a Near-Obligate Nematode Endoparasitic Lifestyle from the Finished Genome of Drechmeria coniospora.</title>
        <authorList>
            <person name="Zhang L."/>
            <person name="Zhou Z."/>
            <person name="Guo Q."/>
            <person name="Fokkens L."/>
            <person name="Miskei M."/>
            <person name="Pocsi I."/>
            <person name="Zhang W."/>
            <person name="Chen M."/>
            <person name="Wang L."/>
            <person name="Sun Y."/>
            <person name="Donzelli B.G."/>
            <person name="Gibson D.M."/>
            <person name="Nelson D.R."/>
            <person name="Luo J.G."/>
            <person name="Rep M."/>
            <person name="Liu H."/>
            <person name="Yang S."/>
            <person name="Wang J."/>
            <person name="Krasnoff S.B."/>
            <person name="Xu Y."/>
            <person name="Molnar I."/>
            <person name="Lin M."/>
        </authorList>
    </citation>
    <scope>NUCLEOTIDE SEQUENCE [LARGE SCALE GENOMIC DNA]</scope>
    <source>
        <strain evidence="6 7">ARSEF 6962</strain>
    </source>
</reference>
<feature type="region of interest" description="Disordered" evidence="4">
    <location>
        <begin position="324"/>
        <end position="454"/>
    </location>
</feature>
<evidence type="ECO:0000256" key="2">
    <source>
        <dbReference type="ARBA" id="ARBA00014912"/>
    </source>
</evidence>
<feature type="compositionally biased region" description="Gly residues" evidence="4">
    <location>
        <begin position="406"/>
        <end position="423"/>
    </location>
</feature>
<gene>
    <name evidence="6" type="ORF">DCS_02456</name>
</gene>
<keyword evidence="3" id="KW-0195">Cyclin</keyword>
<dbReference type="EMBL" id="LAYC01000001">
    <property type="protein sequence ID" value="KYK61314.1"/>
    <property type="molecule type" value="Genomic_DNA"/>
</dbReference>
<dbReference type="PANTHER" id="PTHR10026">
    <property type="entry name" value="CYCLIN"/>
    <property type="match status" value="1"/>
</dbReference>
<dbReference type="Proteomes" id="UP000076580">
    <property type="component" value="Chromosome 01"/>
</dbReference>
<organism evidence="6 7">
    <name type="scientific">Drechmeria coniospora</name>
    <name type="common">Nematophagous fungus</name>
    <name type="synonym">Meria coniospora</name>
    <dbReference type="NCBI Taxonomy" id="98403"/>
    <lineage>
        <taxon>Eukaryota</taxon>
        <taxon>Fungi</taxon>
        <taxon>Dikarya</taxon>
        <taxon>Ascomycota</taxon>
        <taxon>Pezizomycotina</taxon>
        <taxon>Sordariomycetes</taxon>
        <taxon>Hypocreomycetidae</taxon>
        <taxon>Hypocreales</taxon>
        <taxon>Ophiocordycipitaceae</taxon>
        <taxon>Drechmeria</taxon>
    </lineage>
</organism>
<dbReference type="InParanoid" id="A0A151GW38"/>
<dbReference type="GO" id="GO:0006357">
    <property type="term" value="P:regulation of transcription by RNA polymerase II"/>
    <property type="evidence" value="ECO:0007669"/>
    <property type="project" value="InterPro"/>
</dbReference>
<dbReference type="GO" id="GO:0016538">
    <property type="term" value="F:cyclin-dependent protein serine/threonine kinase regulator activity"/>
    <property type="evidence" value="ECO:0007669"/>
    <property type="project" value="InterPro"/>
</dbReference>
<name>A0A151GW38_DRECN</name>
<proteinExistence type="inferred from homology"/>
<feature type="compositionally biased region" description="Acidic residues" evidence="4">
    <location>
        <begin position="385"/>
        <end position="395"/>
    </location>
</feature>
<feature type="compositionally biased region" description="Basic and acidic residues" evidence="4">
    <location>
        <begin position="425"/>
        <end position="434"/>
    </location>
</feature>
<feature type="compositionally biased region" description="Low complexity" evidence="4">
    <location>
        <begin position="324"/>
        <end position="344"/>
    </location>
</feature>
<evidence type="ECO:0000256" key="3">
    <source>
        <dbReference type="RuleBase" id="RU000383"/>
    </source>
</evidence>
<dbReference type="Gene3D" id="1.10.472.10">
    <property type="entry name" value="Cyclin-like"/>
    <property type="match status" value="1"/>
</dbReference>
<evidence type="ECO:0000256" key="4">
    <source>
        <dbReference type="SAM" id="MobiDB-lite"/>
    </source>
</evidence>
<dbReference type="Pfam" id="PF00134">
    <property type="entry name" value="Cyclin_N"/>
    <property type="match status" value="1"/>
</dbReference>
<dbReference type="InterPro" id="IPR043198">
    <property type="entry name" value="Cyclin/Ssn8"/>
</dbReference>
<sequence length="454" mass="50297">MASSTSTAEALVANGAAPPRVGPHPGFISSSNQYSSEIKLRRMLKDNGCDPAREDNYCLQGVQLIENVRDHLQLPVRTFDTACTYFHKFRLNFRDAEYNYQDAALASLFVACKVDDTIKKSRDILAAAYNIKNPDKPLPPDDKIFESPGKVIIGLERLILETIGFDFRTRYPQKLLVKVVRRLLGRSSAQARAFFAAAYAMCIDMYKSFIPIKRTTFTMVMAVVELTARMRASMPDTPPDLVDSIRRFADGHAAGCRHAICETMLDLLDLYVQHHRSTKVGALFDLNSFIDIKIQLNMELDDAAAPRYLFHCSRCEVAEANPLTPISATPPAAAAGSSPGRGTAWPPDATVRRTARGQDGTMRFVFEPESAKKEQETVGSYFREEFDEVEVEVEEPMPPPLERDGAGNGGGGGVGGGGRGGYRGSHRERGDHRWSGPYGGYRGDRSYRGRGRYH</sequence>
<dbReference type="SUPFAM" id="SSF47954">
    <property type="entry name" value="Cyclin-like"/>
    <property type="match status" value="2"/>
</dbReference>
<comment type="caution">
    <text evidence="6">The sequence shown here is derived from an EMBL/GenBank/DDBJ whole genome shotgun (WGS) entry which is preliminary data.</text>
</comment>
<accession>A0A151GW38</accession>
<evidence type="ECO:0000313" key="6">
    <source>
        <dbReference type="EMBL" id="KYK61314.1"/>
    </source>
</evidence>
<dbReference type="RefSeq" id="XP_040660666.1">
    <property type="nucleotide sequence ID" value="XM_040799783.1"/>
</dbReference>
<dbReference type="AlphaFoldDB" id="A0A151GW38"/>
<dbReference type="InterPro" id="IPR013763">
    <property type="entry name" value="Cyclin-like_dom"/>
</dbReference>
<evidence type="ECO:0000256" key="1">
    <source>
        <dbReference type="ARBA" id="ARBA00008638"/>
    </source>
</evidence>
<dbReference type="SMART" id="SM00385">
    <property type="entry name" value="CYCLIN"/>
    <property type="match status" value="1"/>
</dbReference>
<protein>
    <recommendedName>
        <fullName evidence="2">RNA polymerase II holoenzyme cyclin-like subunit</fullName>
    </recommendedName>
</protein>